<dbReference type="AlphaFoldDB" id="A0A9D1I0S4"/>
<evidence type="ECO:0000259" key="3">
    <source>
        <dbReference type="Pfam" id="PF13751"/>
    </source>
</evidence>
<accession>A0A9D1I0S4</accession>
<gene>
    <name evidence="4" type="ORF">IAC50_03980</name>
</gene>
<dbReference type="NCBIfam" id="NF033551">
    <property type="entry name" value="transpos_IS1182"/>
    <property type="match status" value="1"/>
</dbReference>
<reference evidence="4" key="2">
    <citation type="journal article" date="2021" name="PeerJ">
        <title>Extensive microbial diversity within the chicken gut microbiome revealed by metagenomics and culture.</title>
        <authorList>
            <person name="Gilroy R."/>
            <person name="Ravi A."/>
            <person name="Getino M."/>
            <person name="Pursley I."/>
            <person name="Horton D.L."/>
            <person name="Alikhan N.F."/>
            <person name="Baker D."/>
            <person name="Gharbi K."/>
            <person name="Hall N."/>
            <person name="Watson M."/>
            <person name="Adriaenssens E.M."/>
            <person name="Foster-Nyarko E."/>
            <person name="Jarju S."/>
            <person name="Secka A."/>
            <person name="Antonio M."/>
            <person name="Oren A."/>
            <person name="Chaudhuri R.R."/>
            <person name="La Ragione R."/>
            <person name="Hildebrand F."/>
            <person name="Pallen M.J."/>
        </authorList>
    </citation>
    <scope>NUCLEOTIDE SEQUENCE</scope>
    <source>
        <strain evidence="4">ChiHcec3-6078</strain>
    </source>
</reference>
<dbReference type="PANTHER" id="PTHR33408:SF2">
    <property type="entry name" value="TRANSPOSASE DDE DOMAIN-CONTAINING PROTEIN"/>
    <property type="match status" value="1"/>
</dbReference>
<feature type="region of interest" description="Disordered" evidence="1">
    <location>
        <begin position="189"/>
        <end position="235"/>
    </location>
</feature>
<dbReference type="InterPro" id="IPR025668">
    <property type="entry name" value="Tnp_DDE_dom"/>
</dbReference>
<evidence type="ECO:0000313" key="4">
    <source>
        <dbReference type="EMBL" id="HIU25632.1"/>
    </source>
</evidence>
<dbReference type="EMBL" id="DVMP01000078">
    <property type="protein sequence ID" value="HIU25632.1"/>
    <property type="molecule type" value="Genomic_DNA"/>
</dbReference>
<name>A0A9D1I0S4_9FIRM</name>
<dbReference type="InterPro" id="IPR047629">
    <property type="entry name" value="IS1182_transpos"/>
</dbReference>
<dbReference type="Proteomes" id="UP000824090">
    <property type="component" value="Unassembled WGS sequence"/>
</dbReference>
<feature type="domain" description="Transposase DDE" evidence="3">
    <location>
        <begin position="340"/>
        <end position="459"/>
    </location>
</feature>
<evidence type="ECO:0000256" key="1">
    <source>
        <dbReference type="SAM" id="MobiDB-lite"/>
    </source>
</evidence>
<feature type="domain" description="Transposase InsH N-terminal" evidence="2">
    <location>
        <begin position="18"/>
        <end position="115"/>
    </location>
</feature>
<dbReference type="Pfam" id="PF13751">
    <property type="entry name" value="DDE_Tnp_1_6"/>
    <property type="match status" value="1"/>
</dbReference>
<sequence length="494" mass="58245">MLTKIDTEDKKKQIQMISIDELVPQDHLLRKIDKYIDFEFIYDLVEDRYSQETGRPSIDPVTLIKIPIIQYMYGIKSMRQTIKEIEVNMAYRWFLGLDFYDKVPHFSTFGKNYKRRFEGTDLFEQIFQQILLQCMKCELINTDTVFIDATHVKAAANRKKSKKILVAKKSARFYDEKLKAEINADRIAHGKKPLKEKDDKDDRDDNDGDPGSGQMDMSELKEQKQSSTDPESGWFHKGEHKEVFAYSIETACDENGWILDYSVHPGNEHDSRTFPTLYEKLKKYDIKTMVMDAGYKIPAIAKLLIDEDITPLFPYKRPMTKKGFLRKHEYVYDEYYDCYICPADQILKYSTTNRDGYREYKSDGNICENCPYLSQCTESKNHVKVITRHIWEGYMEICEDIRHTTGMKELYGKRKETIERNFGTAKEHHAMRYTNLLGKKKMRMKVGLTFTCMNMKKLVNMLSRRDGDTSLKRKIHHLFVLFKINLHKIDIIYA</sequence>
<comment type="caution">
    <text evidence="4">The sequence shown here is derived from an EMBL/GenBank/DDBJ whole genome shotgun (WGS) entry which is preliminary data.</text>
</comment>
<organism evidence="4 5">
    <name type="scientific">Candidatus Allocopromorpha excrementigallinarum</name>
    <dbReference type="NCBI Taxonomy" id="2840742"/>
    <lineage>
        <taxon>Bacteria</taxon>
        <taxon>Bacillati</taxon>
        <taxon>Bacillota</taxon>
        <taxon>Clostridia</taxon>
        <taxon>Eubacteriales</taxon>
        <taxon>Eubacteriaceae</taxon>
        <taxon>Eubacteriaceae incertae sedis</taxon>
        <taxon>Candidatus Allocopromorpha</taxon>
    </lineage>
</organism>
<dbReference type="Pfam" id="PF05598">
    <property type="entry name" value="DUF772"/>
    <property type="match status" value="1"/>
</dbReference>
<evidence type="ECO:0000313" key="5">
    <source>
        <dbReference type="Proteomes" id="UP000824090"/>
    </source>
</evidence>
<reference evidence="4" key="1">
    <citation type="submission" date="2020-10" db="EMBL/GenBank/DDBJ databases">
        <authorList>
            <person name="Gilroy R."/>
        </authorList>
    </citation>
    <scope>NUCLEOTIDE SEQUENCE</scope>
    <source>
        <strain evidence="4">ChiHcec3-6078</strain>
    </source>
</reference>
<dbReference type="PANTHER" id="PTHR33408">
    <property type="entry name" value="TRANSPOSASE"/>
    <property type="match status" value="1"/>
</dbReference>
<evidence type="ECO:0000259" key="2">
    <source>
        <dbReference type="Pfam" id="PF05598"/>
    </source>
</evidence>
<feature type="compositionally biased region" description="Basic and acidic residues" evidence="1">
    <location>
        <begin position="189"/>
        <end position="200"/>
    </location>
</feature>
<dbReference type="InterPro" id="IPR008490">
    <property type="entry name" value="Transposase_InsH_N"/>
</dbReference>
<protein>
    <submittedName>
        <fullName evidence="4">IS1182 family transposase</fullName>
    </submittedName>
</protein>
<proteinExistence type="predicted"/>